<evidence type="ECO:0000256" key="1">
    <source>
        <dbReference type="ARBA" id="ARBA00002591"/>
    </source>
</evidence>
<feature type="region of interest" description="Disordered" evidence="8">
    <location>
        <begin position="149"/>
        <end position="170"/>
    </location>
</feature>
<proteinExistence type="inferred from homology"/>
<keyword evidence="10" id="KW-0282">Flagellum</keyword>
<evidence type="ECO:0000256" key="9">
    <source>
        <dbReference type="SAM" id="SignalP"/>
    </source>
</evidence>
<dbReference type="Proteomes" id="UP000295493">
    <property type="component" value="Unassembled WGS sequence"/>
</dbReference>
<dbReference type="HAMAP" id="MF_00415">
    <property type="entry name" value="FlgH"/>
    <property type="match status" value="1"/>
</dbReference>
<sequence>MRKVIGIVALAALLPGCASMDALGRMGRAPAMTAAEPVVMPATQPSLGMPSLNYAEGQGGVVIGPGGVVTAPMVPPPAGTSSASLFRPGAGSFLGDQRASQVGDILTIRIQIQDKAEVGNTTTRQRAGSESASVASLLGLQKLLPSSIDPSNLASTDSSSKSSGGGNISRSETINMTMSAIVTGVFPNGNLAIRGRQEVRVNYELRELVVTGIVRPQDISRDNSILHSQIAEARISYGGRGQLSEAQQARWGQQIYDALFPF</sequence>
<dbReference type="Pfam" id="PF02107">
    <property type="entry name" value="FlgH"/>
    <property type="match status" value="1"/>
</dbReference>
<comment type="similarity">
    <text evidence="2 7">Belongs to the FlgH family.</text>
</comment>
<comment type="subunit">
    <text evidence="7">The basal body constitutes a major portion of the flagellar organelle and consists of four rings (L,P,S, and M) mounted on a central rod.</text>
</comment>
<name>A0A4R6FIA7_9SPHN</name>
<keyword evidence="11" id="KW-1185">Reference proteome</keyword>
<accession>A0A4R6FIA7</accession>
<evidence type="ECO:0000256" key="6">
    <source>
        <dbReference type="ARBA" id="ARBA00023237"/>
    </source>
</evidence>
<evidence type="ECO:0000256" key="4">
    <source>
        <dbReference type="ARBA" id="ARBA00023136"/>
    </source>
</evidence>
<keyword evidence="6 7" id="KW-0998">Cell outer membrane</keyword>
<keyword evidence="10" id="KW-0966">Cell projection</keyword>
<evidence type="ECO:0000313" key="11">
    <source>
        <dbReference type="Proteomes" id="UP000295493"/>
    </source>
</evidence>
<dbReference type="PANTHER" id="PTHR34933:SF1">
    <property type="entry name" value="FLAGELLAR L-RING PROTEIN"/>
    <property type="match status" value="1"/>
</dbReference>
<keyword evidence="5 7" id="KW-0975">Bacterial flagellum</keyword>
<dbReference type="NCBIfam" id="NF001305">
    <property type="entry name" value="PRK00249.1-5"/>
    <property type="match status" value="1"/>
</dbReference>
<evidence type="ECO:0000313" key="10">
    <source>
        <dbReference type="EMBL" id="TDN81171.1"/>
    </source>
</evidence>
<dbReference type="GO" id="GO:0009427">
    <property type="term" value="C:bacterial-type flagellum basal body, distal rod, L ring"/>
    <property type="evidence" value="ECO:0007669"/>
    <property type="project" value="InterPro"/>
</dbReference>
<evidence type="ECO:0000256" key="7">
    <source>
        <dbReference type="HAMAP-Rule" id="MF_00415"/>
    </source>
</evidence>
<dbReference type="GO" id="GO:0071973">
    <property type="term" value="P:bacterial-type flagellum-dependent cell motility"/>
    <property type="evidence" value="ECO:0007669"/>
    <property type="project" value="InterPro"/>
</dbReference>
<organism evidence="10 11">
    <name type="scientific">Stakelama pacifica</name>
    <dbReference type="NCBI Taxonomy" id="517720"/>
    <lineage>
        <taxon>Bacteria</taxon>
        <taxon>Pseudomonadati</taxon>
        <taxon>Pseudomonadota</taxon>
        <taxon>Alphaproteobacteria</taxon>
        <taxon>Sphingomonadales</taxon>
        <taxon>Sphingomonadaceae</taxon>
        <taxon>Stakelama</taxon>
    </lineage>
</organism>
<feature type="compositionally biased region" description="Low complexity" evidence="8">
    <location>
        <begin position="151"/>
        <end position="162"/>
    </location>
</feature>
<evidence type="ECO:0000256" key="2">
    <source>
        <dbReference type="ARBA" id="ARBA00006929"/>
    </source>
</evidence>
<dbReference type="PRINTS" id="PR01008">
    <property type="entry name" value="FLGLRINGFLGH"/>
</dbReference>
<evidence type="ECO:0000256" key="5">
    <source>
        <dbReference type="ARBA" id="ARBA00023143"/>
    </source>
</evidence>
<gene>
    <name evidence="7" type="primary">flgH</name>
    <name evidence="10" type="ORF">EV664_108113</name>
</gene>
<dbReference type="EMBL" id="SNWD01000008">
    <property type="protein sequence ID" value="TDN81171.1"/>
    <property type="molecule type" value="Genomic_DNA"/>
</dbReference>
<keyword evidence="4 7" id="KW-0472">Membrane</keyword>
<keyword evidence="3 9" id="KW-0732">Signal</keyword>
<feature type="signal peptide" evidence="9">
    <location>
        <begin position="1"/>
        <end position="20"/>
    </location>
</feature>
<dbReference type="GO" id="GO:0003774">
    <property type="term" value="F:cytoskeletal motor activity"/>
    <property type="evidence" value="ECO:0007669"/>
    <property type="project" value="InterPro"/>
</dbReference>
<dbReference type="OrthoDB" id="9789227at2"/>
<keyword evidence="10" id="KW-0969">Cilium</keyword>
<comment type="caution">
    <text evidence="10">The sequence shown here is derived from an EMBL/GenBank/DDBJ whole genome shotgun (WGS) entry which is preliminary data.</text>
</comment>
<comment type="subcellular location">
    <subcellularLocation>
        <location evidence="7">Cell outer membrane</location>
    </subcellularLocation>
    <subcellularLocation>
        <location evidence="7">Bacterial flagellum basal body</location>
    </subcellularLocation>
</comment>
<dbReference type="RefSeq" id="WP_133496023.1">
    <property type="nucleotide sequence ID" value="NZ_BMLU01000008.1"/>
</dbReference>
<evidence type="ECO:0000256" key="8">
    <source>
        <dbReference type="SAM" id="MobiDB-lite"/>
    </source>
</evidence>
<dbReference type="AlphaFoldDB" id="A0A4R6FIA7"/>
<dbReference type="GO" id="GO:0009279">
    <property type="term" value="C:cell outer membrane"/>
    <property type="evidence" value="ECO:0007669"/>
    <property type="project" value="UniProtKB-SubCell"/>
</dbReference>
<comment type="function">
    <text evidence="1 7">Assembles around the rod to form the L-ring and probably protects the motor/basal body from shearing forces during rotation.</text>
</comment>
<dbReference type="PANTHER" id="PTHR34933">
    <property type="entry name" value="FLAGELLAR L-RING PROTEIN"/>
    <property type="match status" value="1"/>
</dbReference>
<feature type="chain" id="PRO_5021031796" description="Flagellar L-ring protein" evidence="9">
    <location>
        <begin position="21"/>
        <end position="262"/>
    </location>
</feature>
<dbReference type="InterPro" id="IPR000527">
    <property type="entry name" value="Flag_Lring"/>
</dbReference>
<reference evidence="10 11" key="1">
    <citation type="submission" date="2019-03" db="EMBL/GenBank/DDBJ databases">
        <title>Genomic Encyclopedia of Type Strains, Phase IV (KMG-IV): sequencing the most valuable type-strain genomes for metagenomic binning, comparative biology and taxonomic classification.</title>
        <authorList>
            <person name="Goeker M."/>
        </authorList>
    </citation>
    <scope>NUCLEOTIDE SEQUENCE [LARGE SCALE GENOMIC DNA]</scope>
    <source>
        <strain evidence="10 11">DSM 25059</strain>
    </source>
</reference>
<evidence type="ECO:0000256" key="3">
    <source>
        <dbReference type="ARBA" id="ARBA00022729"/>
    </source>
</evidence>
<protein>
    <recommendedName>
        <fullName evidence="7">Flagellar L-ring protein</fullName>
    </recommendedName>
    <alternativeName>
        <fullName evidence="7">Basal body L-ring protein</fullName>
    </alternativeName>
</protein>